<dbReference type="RefSeq" id="WP_184085484.1">
    <property type="nucleotide sequence ID" value="NZ_JACIJF010000003.1"/>
</dbReference>
<dbReference type="SUPFAM" id="SSF53474">
    <property type="entry name" value="alpha/beta-Hydrolases"/>
    <property type="match status" value="1"/>
</dbReference>
<comment type="caution">
    <text evidence="5">The sequence shown here is derived from an EMBL/GenBank/DDBJ whole genome shotgun (WGS) entry which is preliminary data.</text>
</comment>
<dbReference type="Proteomes" id="UP000527143">
    <property type="component" value="Unassembled WGS sequence"/>
</dbReference>
<dbReference type="Pfam" id="PF00135">
    <property type="entry name" value="COesterase"/>
    <property type="match status" value="1"/>
</dbReference>
<feature type="signal peptide" evidence="3">
    <location>
        <begin position="1"/>
        <end position="21"/>
    </location>
</feature>
<evidence type="ECO:0000256" key="3">
    <source>
        <dbReference type="RuleBase" id="RU361235"/>
    </source>
</evidence>
<evidence type="ECO:0000256" key="2">
    <source>
        <dbReference type="ARBA" id="ARBA00022801"/>
    </source>
</evidence>
<protein>
    <recommendedName>
        <fullName evidence="3">Carboxylic ester hydrolase</fullName>
        <ecNumber evidence="3">3.1.1.-</ecNumber>
    </recommendedName>
</protein>
<accession>A0A840YPP7</accession>
<reference evidence="5 6" key="1">
    <citation type="submission" date="2020-08" db="EMBL/GenBank/DDBJ databases">
        <title>Genomic Encyclopedia of Type Strains, Phase IV (KMG-IV): sequencing the most valuable type-strain genomes for metagenomic binning, comparative biology and taxonomic classification.</title>
        <authorList>
            <person name="Goeker M."/>
        </authorList>
    </citation>
    <scope>NUCLEOTIDE SEQUENCE [LARGE SCALE GENOMIC DNA]</scope>
    <source>
        <strain evidence="5 6">DSM 26736</strain>
    </source>
</reference>
<gene>
    <name evidence="5" type="ORF">FHT02_001170</name>
</gene>
<keyword evidence="2 3" id="KW-0378">Hydrolase</keyword>
<dbReference type="EMBL" id="JACIJF010000003">
    <property type="protein sequence ID" value="MBB5709942.1"/>
    <property type="molecule type" value="Genomic_DNA"/>
</dbReference>
<dbReference type="InterPro" id="IPR029058">
    <property type="entry name" value="AB_hydrolase_fold"/>
</dbReference>
<dbReference type="GO" id="GO:0016787">
    <property type="term" value="F:hydrolase activity"/>
    <property type="evidence" value="ECO:0007669"/>
    <property type="project" value="UniProtKB-KW"/>
</dbReference>
<dbReference type="InterPro" id="IPR002018">
    <property type="entry name" value="CarbesteraseB"/>
</dbReference>
<feature type="domain" description="Carboxylesterase type B" evidence="4">
    <location>
        <begin position="22"/>
        <end position="495"/>
    </location>
</feature>
<sequence>MKQLPSAALAACLLAASPALAQSPIVDAPAGRLEGSAEGTLRLFKGIPYAQPPVGAKRWQAPTPLPAWQGVRKATSFGPACVQPRPKIAGIYTNPPERMSEDCVTLNIWAPKNAGKLPVFVWIHGGALVSGYSHEGMYDGARMAARGMIVVSINYRLGILGYLAHPGLSAESAEGISGNYGLLDQIAALRWVKDNIGAFGGDATNVTVAGESAGGLSVMYLMASPRARGLFQRAIAQSAYMISAPELKTARNGTPSAEAAGTQAMTALGAADLAGLRAMDAEKLTTDAAAKGYGPWGTVDAKILPRQLVDTWDRGEQAPVPILAGFNSGEIRSLRMLLPPAPAGAAAYEAAIRARYGDLADAFLRLYPANAIGESMLATTRDALYGWTSTRLAIGQTAIGQRGYLYLFDHGYPATDDNGLHAFHASEIPYVFGTAGRTPALWPKVPDTPAERRLSDAMMGYWSSFAKSGTPMAGGQPAWQPYGKDGRYMAFAQAPRPGTKLFPGMFALHEAAVCRRRAGGDQPWNWNTGIASPVLKKTDGCR</sequence>
<feature type="chain" id="PRO_5033102461" description="Carboxylic ester hydrolase" evidence="3">
    <location>
        <begin position="22"/>
        <end position="542"/>
    </location>
</feature>
<dbReference type="EC" id="3.1.1.-" evidence="3"/>
<evidence type="ECO:0000313" key="6">
    <source>
        <dbReference type="Proteomes" id="UP000527143"/>
    </source>
</evidence>
<dbReference type="PROSITE" id="PS00122">
    <property type="entry name" value="CARBOXYLESTERASE_B_1"/>
    <property type="match status" value="1"/>
</dbReference>
<keyword evidence="6" id="KW-1185">Reference proteome</keyword>
<dbReference type="AlphaFoldDB" id="A0A840YPP7"/>
<dbReference type="InterPro" id="IPR050309">
    <property type="entry name" value="Type-B_Carboxylest/Lipase"/>
</dbReference>
<keyword evidence="3" id="KW-0732">Signal</keyword>
<dbReference type="InterPro" id="IPR019826">
    <property type="entry name" value="Carboxylesterase_B_AS"/>
</dbReference>
<evidence type="ECO:0000259" key="4">
    <source>
        <dbReference type="Pfam" id="PF00135"/>
    </source>
</evidence>
<dbReference type="Gene3D" id="3.40.50.1820">
    <property type="entry name" value="alpha/beta hydrolase"/>
    <property type="match status" value="1"/>
</dbReference>
<dbReference type="PANTHER" id="PTHR11559">
    <property type="entry name" value="CARBOXYLESTERASE"/>
    <property type="match status" value="1"/>
</dbReference>
<evidence type="ECO:0000256" key="1">
    <source>
        <dbReference type="ARBA" id="ARBA00005964"/>
    </source>
</evidence>
<organism evidence="5 6">
    <name type="scientific">Sphingomonas xinjiangensis</name>
    <dbReference type="NCBI Taxonomy" id="643568"/>
    <lineage>
        <taxon>Bacteria</taxon>
        <taxon>Pseudomonadati</taxon>
        <taxon>Pseudomonadota</taxon>
        <taxon>Alphaproteobacteria</taxon>
        <taxon>Sphingomonadales</taxon>
        <taxon>Sphingomonadaceae</taxon>
        <taxon>Sphingomonas</taxon>
    </lineage>
</organism>
<proteinExistence type="inferred from homology"/>
<comment type="similarity">
    <text evidence="1 3">Belongs to the type-B carboxylesterase/lipase family.</text>
</comment>
<evidence type="ECO:0000313" key="5">
    <source>
        <dbReference type="EMBL" id="MBB5709942.1"/>
    </source>
</evidence>
<name>A0A840YPP7_9SPHN</name>